<dbReference type="KEGG" id="eaj:Q3M24_17705"/>
<dbReference type="AlphaFoldDB" id="A0AAU8LSW3"/>
<reference evidence="1" key="2">
    <citation type="submission" date="2024-06" db="EMBL/GenBank/DDBJ databases">
        <authorList>
            <person name="Plum-Jensen L.E."/>
            <person name="Schramm A."/>
            <person name="Marshall I.P.G."/>
        </authorList>
    </citation>
    <scope>NUCLEOTIDE SEQUENCE</scope>
    <source>
        <strain evidence="1">Rat1</strain>
    </source>
</reference>
<reference evidence="1" key="1">
    <citation type="journal article" date="2024" name="Syst. Appl. Microbiol.">
        <title>First single-strain enrichments of Electrothrix cable bacteria, description of E. aestuarii sp. nov. and E. rattekaaiensis sp. nov., and proposal of a cable bacteria taxonomy following the rules of the SeqCode.</title>
        <authorList>
            <person name="Plum-Jensen L.E."/>
            <person name="Schramm A."/>
            <person name="Marshall I.P.G."/>
        </authorList>
    </citation>
    <scope>NUCLEOTIDE SEQUENCE</scope>
    <source>
        <strain evidence="1">Rat1</strain>
    </source>
</reference>
<accession>A0AAU8LSW3</accession>
<protein>
    <submittedName>
        <fullName evidence="1">Uncharacterized protein</fullName>
    </submittedName>
</protein>
<gene>
    <name evidence="1" type="ORF">Q3M24_17705</name>
</gene>
<evidence type="ECO:0000313" key="1">
    <source>
        <dbReference type="EMBL" id="XCN72127.1"/>
    </source>
</evidence>
<sequence>MAITNYLAELQATRTYKEGVITAQEYNFISKFGGIYRKLPEIPKADDDRHIIVMEMLGNQPNIYGVLSDPKMTINPKSTDANRLLFIFVNIKPSIFSVSPPEEGYKLGDNHHISATFKITYRITDVKKFWSYAKDPIAMLETAITDEARNYFLGVRSNYLVRAPADTKKTLESHIDAEIKKIKKTLEESIKTNLNDDNSGDGLISGIEIIQVNAVVQLSDELNTLLKKLHEKFFGEGGVVDKSSDNEIDALIRRKVDERIDEDKTFAPYPLRNVIMSLDTGLLENFYCMDWSGAMRKVHDELSKQKKAHLEEQNKTLIDEYENRLTKAKKLELDERHILDLKDKLADLLMQDPADTFQKTSNNQFLQQRIDLTVSNTQLLSDDS</sequence>
<name>A0AAU8LSW3_9BACT</name>
<organism evidence="1">
    <name type="scientific">Candidatus Electrothrix aestuarii</name>
    <dbReference type="NCBI Taxonomy" id="3062594"/>
    <lineage>
        <taxon>Bacteria</taxon>
        <taxon>Pseudomonadati</taxon>
        <taxon>Thermodesulfobacteriota</taxon>
        <taxon>Desulfobulbia</taxon>
        <taxon>Desulfobulbales</taxon>
        <taxon>Desulfobulbaceae</taxon>
        <taxon>Candidatus Electrothrix</taxon>
    </lineage>
</organism>
<dbReference type="EMBL" id="CP159373">
    <property type="protein sequence ID" value="XCN72127.1"/>
    <property type="molecule type" value="Genomic_DNA"/>
</dbReference>
<proteinExistence type="predicted"/>